<accession>A0A517SQH3</accession>
<keyword evidence="2" id="KW-0812">Transmembrane</keyword>
<evidence type="ECO:0000259" key="3">
    <source>
        <dbReference type="Pfam" id="PF01478"/>
    </source>
</evidence>
<organism evidence="4 5">
    <name type="scientific">Stieleria bergensis</name>
    <dbReference type="NCBI Taxonomy" id="2528025"/>
    <lineage>
        <taxon>Bacteria</taxon>
        <taxon>Pseudomonadati</taxon>
        <taxon>Planctomycetota</taxon>
        <taxon>Planctomycetia</taxon>
        <taxon>Pirellulales</taxon>
        <taxon>Pirellulaceae</taxon>
        <taxon>Stieleria</taxon>
    </lineage>
</organism>
<feature type="transmembrane region" description="Helical" evidence="2">
    <location>
        <begin position="394"/>
        <end position="416"/>
    </location>
</feature>
<evidence type="ECO:0000313" key="5">
    <source>
        <dbReference type="Proteomes" id="UP000315003"/>
    </source>
</evidence>
<feature type="transmembrane region" description="Helical" evidence="2">
    <location>
        <begin position="12"/>
        <end position="32"/>
    </location>
</feature>
<evidence type="ECO:0000313" key="4">
    <source>
        <dbReference type="EMBL" id="QDT58368.1"/>
    </source>
</evidence>
<dbReference type="EMBL" id="CP036272">
    <property type="protein sequence ID" value="QDT58368.1"/>
    <property type="molecule type" value="Genomic_DNA"/>
</dbReference>
<sequence length="434" mass="48406">MIDAWISLPIAVRYGLLAVLGLLMGAVANHLIYRRCYFPRPIGPWGPADEKAGPKRWMDYVPVLGWLALRRQVSVHGKGFWIRPLLIEVALAVSLPLLYDWYVVSGMLVPEELRAPASLARLEALMSGIYAFHLILLLLMVAATFIDFDEYTIPDILTVPGTIIALVCAAIWWELFIPVVYVSFPDGTSKTVDLTWFTLPYAPDPSWWSARGLRVAMGIWTMWCFALSNRRVILRHGWLKAVAYFMASLVRRSAWKRLLGIWVAGLIGISYVYSLGPGNRHWLGLLNSLIGLAVGGGIVWLIRIVGSLSLRKEAMGFGDVTLMAMIGAFIGWQGATMAFFLSPFAALLVVLVHLVLVGNKPLPFGPYLCVATLLTILAWPIMVGEWFIPTLGVMASLLIWLFLALLGMMGVMLFFYRLIGDALYARHTQQSEHE</sequence>
<dbReference type="Proteomes" id="UP000315003">
    <property type="component" value="Chromosome"/>
</dbReference>
<feature type="transmembrane region" description="Helical" evidence="2">
    <location>
        <begin position="158"/>
        <end position="184"/>
    </location>
</feature>
<feature type="transmembrane region" description="Helical" evidence="2">
    <location>
        <begin position="282"/>
        <end position="302"/>
    </location>
</feature>
<evidence type="ECO:0000256" key="1">
    <source>
        <dbReference type="ARBA" id="ARBA00005801"/>
    </source>
</evidence>
<feature type="transmembrane region" description="Helical" evidence="2">
    <location>
        <begin position="258"/>
        <end position="276"/>
    </location>
</feature>
<dbReference type="PANTHER" id="PTHR30487:SF0">
    <property type="entry name" value="PREPILIN LEADER PEPTIDASE_N-METHYLTRANSFERASE-RELATED"/>
    <property type="match status" value="1"/>
</dbReference>
<dbReference type="InterPro" id="IPR000045">
    <property type="entry name" value="Prepilin_IV_endopep_pep"/>
</dbReference>
<reference evidence="4 5" key="1">
    <citation type="submission" date="2019-02" db="EMBL/GenBank/DDBJ databases">
        <title>Deep-cultivation of Planctomycetes and their phenomic and genomic characterization uncovers novel biology.</title>
        <authorList>
            <person name="Wiegand S."/>
            <person name="Jogler M."/>
            <person name="Boedeker C."/>
            <person name="Pinto D."/>
            <person name="Vollmers J."/>
            <person name="Rivas-Marin E."/>
            <person name="Kohn T."/>
            <person name="Peeters S.H."/>
            <person name="Heuer A."/>
            <person name="Rast P."/>
            <person name="Oberbeckmann S."/>
            <person name="Bunk B."/>
            <person name="Jeske O."/>
            <person name="Meyerdierks A."/>
            <person name="Storesund J.E."/>
            <person name="Kallscheuer N."/>
            <person name="Luecker S."/>
            <person name="Lage O.M."/>
            <person name="Pohl T."/>
            <person name="Merkel B.J."/>
            <person name="Hornburger P."/>
            <person name="Mueller R.-W."/>
            <person name="Bruemmer F."/>
            <person name="Labrenz M."/>
            <person name="Spormann A.M."/>
            <person name="Op den Camp H."/>
            <person name="Overmann J."/>
            <person name="Amann R."/>
            <person name="Jetten M.S.M."/>
            <person name="Mascher T."/>
            <person name="Medema M.H."/>
            <person name="Devos D.P."/>
            <person name="Kaster A.-K."/>
            <person name="Ovreas L."/>
            <person name="Rohde M."/>
            <person name="Galperin M.Y."/>
            <person name="Jogler C."/>
        </authorList>
    </citation>
    <scope>NUCLEOTIDE SEQUENCE [LARGE SCALE GENOMIC DNA]</scope>
    <source>
        <strain evidence="4 5">SV_7m_r</strain>
    </source>
</reference>
<dbReference type="Pfam" id="PF01478">
    <property type="entry name" value="Peptidase_A24"/>
    <property type="match status" value="1"/>
</dbReference>
<dbReference type="AlphaFoldDB" id="A0A517SQH3"/>
<evidence type="ECO:0000256" key="2">
    <source>
        <dbReference type="SAM" id="Phobius"/>
    </source>
</evidence>
<feature type="transmembrane region" description="Helical" evidence="2">
    <location>
        <begin position="314"/>
        <end position="332"/>
    </location>
</feature>
<dbReference type="PANTHER" id="PTHR30487">
    <property type="entry name" value="TYPE 4 PREPILIN-LIKE PROTEINS LEADER PEPTIDE-PROCESSING ENZYME"/>
    <property type="match status" value="1"/>
</dbReference>
<keyword evidence="2" id="KW-1133">Transmembrane helix</keyword>
<dbReference type="GO" id="GO:0004190">
    <property type="term" value="F:aspartic-type endopeptidase activity"/>
    <property type="evidence" value="ECO:0007669"/>
    <property type="project" value="InterPro"/>
</dbReference>
<proteinExistence type="inferred from homology"/>
<gene>
    <name evidence="4" type="ORF">SV7mr_08580</name>
</gene>
<dbReference type="GO" id="GO:0006465">
    <property type="term" value="P:signal peptide processing"/>
    <property type="evidence" value="ECO:0007669"/>
    <property type="project" value="TreeGrafter"/>
</dbReference>
<dbReference type="RefSeq" id="WP_419188071.1">
    <property type="nucleotide sequence ID" value="NZ_CP036272.1"/>
</dbReference>
<dbReference type="Gene3D" id="1.20.120.1220">
    <property type="match status" value="1"/>
</dbReference>
<feature type="domain" description="Prepilin type IV endopeptidase peptidase" evidence="3">
    <location>
        <begin position="279"/>
        <end position="350"/>
    </location>
</feature>
<feature type="transmembrane region" description="Helical" evidence="2">
    <location>
        <begin position="364"/>
        <end position="382"/>
    </location>
</feature>
<feature type="transmembrane region" description="Helical" evidence="2">
    <location>
        <begin position="124"/>
        <end position="146"/>
    </location>
</feature>
<comment type="similarity">
    <text evidence="1">Belongs to the peptidase A24 family.</text>
</comment>
<keyword evidence="2" id="KW-0472">Membrane</keyword>
<protein>
    <submittedName>
        <fullName evidence="4">Type IV leader peptidase family protein</fullName>
    </submittedName>
</protein>
<dbReference type="InterPro" id="IPR050882">
    <property type="entry name" value="Prepilin_peptidase/N-MTase"/>
</dbReference>
<feature type="transmembrane region" description="Helical" evidence="2">
    <location>
        <begin position="338"/>
        <end position="357"/>
    </location>
</feature>
<name>A0A517SQH3_9BACT</name>
<keyword evidence="5" id="KW-1185">Reference proteome</keyword>
<dbReference type="GO" id="GO:0005886">
    <property type="term" value="C:plasma membrane"/>
    <property type="evidence" value="ECO:0007669"/>
    <property type="project" value="TreeGrafter"/>
</dbReference>